<dbReference type="EMBL" id="LVYV01000003">
    <property type="protein sequence ID" value="KZD24483.1"/>
    <property type="molecule type" value="Genomic_DNA"/>
</dbReference>
<proteinExistence type="predicted"/>
<name>A0A164A9Z7_9BRAD</name>
<evidence type="ECO:0000313" key="2">
    <source>
        <dbReference type="Proteomes" id="UP000076574"/>
    </source>
</evidence>
<dbReference type="Proteomes" id="UP000076574">
    <property type="component" value="Unassembled WGS sequence"/>
</dbReference>
<gene>
    <name evidence="1" type="ORF">A4A58_21655</name>
</gene>
<keyword evidence="2" id="KW-1185">Reference proteome</keyword>
<reference evidence="1 2" key="1">
    <citation type="submission" date="2016-03" db="EMBL/GenBank/DDBJ databases">
        <title>Microsymbionts genomes from the relict species Vavilovia formosa (Stev.) Fed.</title>
        <authorList>
            <person name="Kopat V."/>
            <person name="Chirak E."/>
            <person name="Kimeklis A."/>
            <person name="Andronov E."/>
        </authorList>
    </citation>
    <scope>NUCLEOTIDE SEQUENCE [LARGE SCALE GENOMIC DNA]</scope>
    <source>
        <strain evidence="1 2">Vaf07</strain>
    </source>
</reference>
<sequence length="167" mass="18404">MAKQLERVLIIGLPAIAVVALTGWLLLPRLAETKPDLTLNTAVMATMPDELSEEDFAKPTPSQLVSVPDAAELNRLSLSRQSFRRGGLGSRALMTFTVRNANDYPVKDLEIACAFRSRDGRYVTERRRVIAETVSTKSRKAFPMTHMGFVNIKAEKAKCALVTASRA</sequence>
<dbReference type="RefSeq" id="WP_068730794.1">
    <property type="nucleotide sequence ID" value="NZ_LVYV01000003.1"/>
</dbReference>
<dbReference type="AlphaFoldDB" id="A0A164A9Z7"/>
<protein>
    <submittedName>
        <fullName evidence="1">Uncharacterized protein</fullName>
    </submittedName>
</protein>
<dbReference type="OrthoDB" id="8141449at2"/>
<comment type="caution">
    <text evidence="1">The sequence shown here is derived from an EMBL/GenBank/DDBJ whole genome shotgun (WGS) entry which is preliminary data.</text>
</comment>
<organism evidence="1 2">
    <name type="scientific">Tardiphaga robiniae</name>
    <dbReference type="NCBI Taxonomy" id="943830"/>
    <lineage>
        <taxon>Bacteria</taxon>
        <taxon>Pseudomonadati</taxon>
        <taxon>Pseudomonadota</taxon>
        <taxon>Alphaproteobacteria</taxon>
        <taxon>Hyphomicrobiales</taxon>
        <taxon>Nitrobacteraceae</taxon>
        <taxon>Tardiphaga</taxon>
    </lineage>
</organism>
<accession>A0A164A9Z7</accession>
<evidence type="ECO:0000313" key="1">
    <source>
        <dbReference type="EMBL" id="KZD24483.1"/>
    </source>
</evidence>